<sequence length="71" mass="8322">MFYIPKTSSDFEENSILSRPRANFADQMYQTNVRRTQNSRKFGTELAMSDEVTRVYNSRTPTILEIVPWEG</sequence>
<comment type="caution">
    <text evidence="1">The sequence shown here is derived from an EMBL/GenBank/DDBJ whole genome shotgun (WGS) entry which is preliminary data.</text>
</comment>
<protein>
    <submittedName>
        <fullName evidence="1">Uncharacterized protein</fullName>
    </submittedName>
</protein>
<evidence type="ECO:0000313" key="2">
    <source>
        <dbReference type="Proteomes" id="UP001054837"/>
    </source>
</evidence>
<accession>A0AAV4UDL4</accession>
<proteinExistence type="predicted"/>
<dbReference type="Proteomes" id="UP001054837">
    <property type="component" value="Unassembled WGS sequence"/>
</dbReference>
<evidence type="ECO:0000313" key="1">
    <source>
        <dbReference type="EMBL" id="GIY55820.1"/>
    </source>
</evidence>
<dbReference type="EMBL" id="BPLQ01011127">
    <property type="protein sequence ID" value="GIY55820.1"/>
    <property type="molecule type" value="Genomic_DNA"/>
</dbReference>
<gene>
    <name evidence="1" type="ORF">CDAR_235711</name>
</gene>
<reference evidence="1 2" key="1">
    <citation type="submission" date="2021-06" db="EMBL/GenBank/DDBJ databases">
        <title>Caerostris darwini draft genome.</title>
        <authorList>
            <person name="Kono N."/>
            <person name="Arakawa K."/>
        </authorList>
    </citation>
    <scope>NUCLEOTIDE SEQUENCE [LARGE SCALE GENOMIC DNA]</scope>
</reference>
<keyword evidence="2" id="KW-1185">Reference proteome</keyword>
<name>A0AAV4UDL4_9ARAC</name>
<dbReference type="AlphaFoldDB" id="A0AAV4UDL4"/>
<organism evidence="1 2">
    <name type="scientific">Caerostris darwini</name>
    <dbReference type="NCBI Taxonomy" id="1538125"/>
    <lineage>
        <taxon>Eukaryota</taxon>
        <taxon>Metazoa</taxon>
        <taxon>Ecdysozoa</taxon>
        <taxon>Arthropoda</taxon>
        <taxon>Chelicerata</taxon>
        <taxon>Arachnida</taxon>
        <taxon>Araneae</taxon>
        <taxon>Araneomorphae</taxon>
        <taxon>Entelegynae</taxon>
        <taxon>Araneoidea</taxon>
        <taxon>Araneidae</taxon>
        <taxon>Caerostris</taxon>
    </lineage>
</organism>